<dbReference type="Pfam" id="PF07023">
    <property type="entry name" value="DUF1315"/>
    <property type="match status" value="1"/>
</dbReference>
<dbReference type="OrthoDB" id="5616307at2"/>
<dbReference type="Proteomes" id="UP000254848">
    <property type="component" value="Unassembled WGS sequence"/>
</dbReference>
<reference evidence="1 2" key="1">
    <citation type="submission" date="2018-07" db="EMBL/GenBank/DDBJ databases">
        <title>Genomic Encyclopedia of Type Strains, Phase IV (KMG-IV): sequencing the most valuable type-strain genomes for metagenomic binning, comparative biology and taxonomic classification.</title>
        <authorList>
            <person name="Goeker M."/>
        </authorList>
    </citation>
    <scope>NUCLEOTIDE SEQUENCE [LARGE SCALE GENOMIC DNA]</scope>
    <source>
        <strain evidence="1 2">DSM 103736</strain>
    </source>
</reference>
<name>A0A370R4E8_9GAMM</name>
<sequence length="92" mass="10493">MELDELIDGMTPEVYQRLVTAVELGKWPDGVSLTPEQKENSLQAVMLYQARHNTDAQHMSINTQGEMVIKSKRELKQDFGIEPEPIARLKPE</sequence>
<keyword evidence="2" id="KW-1185">Reference proteome</keyword>
<evidence type="ECO:0000313" key="1">
    <source>
        <dbReference type="EMBL" id="RDK97309.1"/>
    </source>
</evidence>
<dbReference type="EMBL" id="QRAP01000001">
    <property type="protein sequence ID" value="RDK97309.1"/>
    <property type="molecule type" value="Genomic_DNA"/>
</dbReference>
<dbReference type="RefSeq" id="WP_115457042.1">
    <property type="nucleotide sequence ID" value="NZ_QRAP01000001.1"/>
</dbReference>
<evidence type="ECO:0000313" key="2">
    <source>
        <dbReference type="Proteomes" id="UP000254848"/>
    </source>
</evidence>
<protein>
    <submittedName>
        <fullName evidence="1">Uncharacterized protein</fullName>
    </submittedName>
</protein>
<dbReference type="InterPro" id="IPR009749">
    <property type="entry name" value="DUF1315"/>
</dbReference>
<accession>A0A370R4E8</accession>
<comment type="caution">
    <text evidence="1">The sequence shown here is derived from an EMBL/GenBank/DDBJ whole genome shotgun (WGS) entry which is preliminary data.</text>
</comment>
<proteinExistence type="predicted"/>
<gene>
    <name evidence="1" type="ORF">C8D90_101757</name>
</gene>
<dbReference type="AlphaFoldDB" id="A0A370R4E8"/>
<organism evidence="1 2">
    <name type="scientific">Enterobacillus tribolii</name>
    <dbReference type="NCBI Taxonomy" id="1487935"/>
    <lineage>
        <taxon>Bacteria</taxon>
        <taxon>Pseudomonadati</taxon>
        <taxon>Pseudomonadota</taxon>
        <taxon>Gammaproteobacteria</taxon>
        <taxon>Enterobacterales</taxon>
        <taxon>Hafniaceae</taxon>
        <taxon>Enterobacillus</taxon>
    </lineage>
</organism>